<gene>
    <name evidence="3" type="ORF">H9777_09420</name>
</gene>
<evidence type="ECO:0000313" key="4">
    <source>
        <dbReference type="Proteomes" id="UP000783796"/>
    </source>
</evidence>
<proteinExistence type="predicted"/>
<feature type="domain" description="Ferrous iron transporter FeoA-like" evidence="2">
    <location>
        <begin position="1"/>
        <end position="73"/>
    </location>
</feature>
<protein>
    <submittedName>
        <fullName evidence="3">Ferrous iron transport protein A</fullName>
    </submittedName>
</protein>
<name>A0A948TCP0_9BACT</name>
<dbReference type="Proteomes" id="UP000783796">
    <property type="component" value="Unassembled WGS sequence"/>
</dbReference>
<dbReference type="AlphaFoldDB" id="A0A948TCP0"/>
<dbReference type="EMBL" id="JAHLFW010000079">
    <property type="protein sequence ID" value="MBU3838507.1"/>
    <property type="molecule type" value="Genomic_DNA"/>
</dbReference>
<dbReference type="PANTHER" id="PTHR42954">
    <property type="entry name" value="FE(2+) TRANSPORT PROTEIN A"/>
    <property type="match status" value="1"/>
</dbReference>
<evidence type="ECO:0000259" key="2">
    <source>
        <dbReference type="SMART" id="SM00899"/>
    </source>
</evidence>
<dbReference type="InterPro" id="IPR007167">
    <property type="entry name" value="Fe-transptr_FeoA-like"/>
</dbReference>
<evidence type="ECO:0000256" key="1">
    <source>
        <dbReference type="ARBA" id="ARBA00023004"/>
    </source>
</evidence>
<dbReference type="Pfam" id="PF04023">
    <property type="entry name" value="FeoA"/>
    <property type="match status" value="1"/>
</dbReference>
<keyword evidence="1" id="KW-0408">Iron</keyword>
<dbReference type="GO" id="GO:0046914">
    <property type="term" value="F:transition metal ion binding"/>
    <property type="evidence" value="ECO:0007669"/>
    <property type="project" value="InterPro"/>
</dbReference>
<dbReference type="SMART" id="SM00899">
    <property type="entry name" value="FeoA"/>
    <property type="match status" value="1"/>
</dbReference>
<sequence>MKLSELKKGEKGIITKINGQGLLRKRLSGMGFIKGKTVEAIRYAPLGSPIVYKILNSEIAITPDIASQIEITKKD</sequence>
<dbReference type="SUPFAM" id="SSF50037">
    <property type="entry name" value="C-terminal domain of transcriptional repressors"/>
    <property type="match status" value="1"/>
</dbReference>
<dbReference type="InterPro" id="IPR008988">
    <property type="entry name" value="Transcriptional_repressor_C"/>
</dbReference>
<accession>A0A948TCP0</accession>
<dbReference type="InterPro" id="IPR038157">
    <property type="entry name" value="FeoA_core_dom"/>
</dbReference>
<evidence type="ECO:0000313" key="3">
    <source>
        <dbReference type="EMBL" id="MBU3838507.1"/>
    </source>
</evidence>
<dbReference type="InterPro" id="IPR052713">
    <property type="entry name" value="FeoA"/>
</dbReference>
<organism evidence="3 4">
    <name type="scientific">Candidatus Phocaeicola faecigallinarum</name>
    <dbReference type="NCBI Taxonomy" id="2838732"/>
    <lineage>
        <taxon>Bacteria</taxon>
        <taxon>Pseudomonadati</taxon>
        <taxon>Bacteroidota</taxon>
        <taxon>Bacteroidia</taxon>
        <taxon>Bacteroidales</taxon>
        <taxon>Bacteroidaceae</taxon>
        <taxon>Phocaeicola</taxon>
    </lineage>
</organism>
<dbReference type="Gene3D" id="2.30.30.90">
    <property type="match status" value="1"/>
</dbReference>
<dbReference type="PANTHER" id="PTHR42954:SF2">
    <property type="entry name" value="FE(2+) TRANSPORT PROTEIN A"/>
    <property type="match status" value="1"/>
</dbReference>
<comment type="caution">
    <text evidence="3">The sequence shown here is derived from an EMBL/GenBank/DDBJ whole genome shotgun (WGS) entry which is preliminary data.</text>
</comment>
<reference evidence="3" key="1">
    <citation type="journal article" date="2021" name="PeerJ">
        <title>Extensive microbial diversity within the chicken gut microbiome revealed by metagenomics and culture.</title>
        <authorList>
            <person name="Gilroy R."/>
            <person name="Ravi A."/>
            <person name="Getino M."/>
            <person name="Pursley I."/>
            <person name="Horton D.L."/>
            <person name="Alikhan N.F."/>
            <person name="Baker D."/>
            <person name="Gharbi K."/>
            <person name="Hall N."/>
            <person name="Watson M."/>
            <person name="Adriaenssens E.M."/>
            <person name="Foster-Nyarko E."/>
            <person name="Jarju S."/>
            <person name="Secka A."/>
            <person name="Antonio M."/>
            <person name="Oren A."/>
            <person name="Chaudhuri R.R."/>
            <person name="La Ragione R."/>
            <person name="Hildebrand F."/>
            <person name="Pallen M.J."/>
        </authorList>
    </citation>
    <scope>NUCLEOTIDE SEQUENCE</scope>
    <source>
        <strain evidence="3">G4-2901</strain>
    </source>
</reference>
<reference evidence="3" key="2">
    <citation type="submission" date="2021-04" db="EMBL/GenBank/DDBJ databases">
        <authorList>
            <person name="Gilroy R."/>
        </authorList>
    </citation>
    <scope>NUCLEOTIDE SEQUENCE</scope>
    <source>
        <strain evidence="3">G4-2901</strain>
    </source>
</reference>